<dbReference type="AlphaFoldDB" id="A0A6L3YKD5"/>
<dbReference type="Gene3D" id="3.90.1530.10">
    <property type="entry name" value="Conserved hypothetical protein from pyrococcus furiosus pfu- 392566-001, ParB domain"/>
    <property type="match status" value="1"/>
</dbReference>
<organism evidence="1 2">
    <name type="scientific">Brucella tritici</name>
    <dbReference type="NCBI Taxonomy" id="94626"/>
    <lineage>
        <taxon>Bacteria</taxon>
        <taxon>Pseudomonadati</taxon>
        <taxon>Pseudomonadota</taxon>
        <taxon>Alphaproteobacteria</taxon>
        <taxon>Hyphomicrobiales</taxon>
        <taxon>Brucellaceae</taxon>
        <taxon>Brucella/Ochrobactrum group</taxon>
        <taxon>Brucella</taxon>
    </lineage>
</organism>
<accession>A0A6L3YKD5</accession>
<evidence type="ECO:0000313" key="2">
    <source>
        <dbReference type="Proteomes" id="UP000481643"/>
    </source>
</evidence>
<evidence type="ECO:0008006" key="3">
    <source>
        <dbReference type="Google" id="ProtNLM"/>
    </source>
</evidence>
<dbReference type="Proteomes" id="UP000481643">
    <property type="component" value="Unassembled WGS sequence"/>
</dbReference>
<reference evidence="1 2" key="1">
    <citation type="submission" date="2019-09" db="EMBL/GenBank/DDBJ databases">
        <title>Taxonomic organization of the family Brucellaceae based on a phylogenomic approach.</title>
        <authorList>
            <person name="Leclercq S."/>
            <person name="Cloeckaert A."/>
            <person name="Zygmunt M.S."/>
        </authorList>
    </citation>
    <scope>NUCLEOTIDE SEQUENCE [LARGE SCALE GENOMIC DNA]</scope>
    <source>
        <strain evidence="1 2">WS1830</strain>
    </source>
</reference>
<dbReference type="RefSeq" id="WP_151652243.1">
    <property type="nucleotide sequence ID" value="NZ_WBVX01000016.1"/>
</dbReference>
<protein>
    <recommendedName>
        <fullName evidence="3">ParB/Sulfiredoxin domain-containing protein</fullName>
    </recommendedName>
</protein>
<name>A0A6L3YKD5_9HYPH</name>
<evidence type="ECO:0000313" key="1">
    <source>
        <dbReference type="EMBL" id="KAB2683263.1"/>
    </source>
</evidence>
<sequence>MTTIILVNDIDSEKLEAVKSEMEKRGAPTIRAIDAGDHLIAVEGSHRLRAAEELGLAVNIEIVDVDGAVDLDTLDWDDNGWFDERIVSGREFIEGFTRNPFPAGQQVAEIEVA</sequence>
<comment type="caution">
    <text evidence="1">The sequence shown here is derived from an EMBL/GenBank/DDBJ whole genome shotgun (WGS) entry which is preliminary data.</text>
</comment>
<proteinExistence type="predicted"/>
<gene>
    <name evidence="1" type="ORF">F9L08_15515</name>
</gene>
<dbReference type="SUPFAM" id="SSF110849">
    <property type="entry name" value="ParB/Sulfiredoxin"/>
    <property type="match status" value="1"/>
</dbReference>
<dbReference type="EMBL" id="WBVX01000016">
    <property type="protein sequence ID" value="KAB2683263.1"/>
    <property type="molecule type" value="Genomic_DNA"/>
</dbReference>
<dbReference type="InterPro" id="IPR036086">
    <property type="entry name" value="ParB/Sulfiredoxin_sf"/>
</dbReference>